<evidence type="ECO:0000256" key="4">
    <source>
        <dbReference type="ARBA" id="ARBA00020268"/>
    </source>
</evidence>
<protein>
    <recommendedName>
        <fullName evidence="4">Probable multidrug resistance protein NorM</fullName>
    </recommendedName>
    <alternativeName>
        <fullName evidence="12">Multidrug-efflux transporter</fullName>
    </alternativeName>
</protein>
<comment type="function">
    <text evidence="1">Multidrug efflux pump.</text>
</comment>
<keyword evidence="8 13" id="KW-0812">Transmembrane</keyword>
<dbReference type="PIRSF" id="PIRSF006603">
    <property type="entry name" value="DinF"/>
    <property type="match status" value="1"/>
</dbReference>
<keyword evidence="7" id="KW-1003">Cell membrane</keyword>
<evidence type="ECO:0000256" key="9">
    <source>
        <dbReference type="ARBA" id="ARBA00022989"/>
    </source>
</evidence>
<evidence type="ECO:0000256" key="13">
    <source>
        <dbReference type="SAM" id="Phobius"/>
    </source>
</evidence>
<feature type="transmembrane region" description="Helical" evidence="13">
    <location>
        <begin position="175"/>
        <end position="193"/>
    </location>
</feature>
<dbReference type="Proteomes" id="UP000276301">
    <property type="component" value="Unassembled WGS sequence"/>
</dbReference>
<dbReference type="GO" id="GO:0015297">
    <property type="term" value="F:antiporter activity"/>
    <property type="evidence" value="ECO:0007669"/>
    <property type="project" value="UniProtKB-KW"/>
</dbReference>
<dbReference type="InterPro" id="IPR050222">
    <property type="entry name" value="MATE_MdtK"/>
</dbReference>
<keyword evidence="9 13" id="KW-1133">Transmembrane helix</keyword>
<dbReference type="GO" id="GO:0005886">
    <property type="term" value="C:plasma membrane"/>
    <property type="evidence" value="ECO:0007669"/>
    <property type="project" value="UniProtKB-SubCell"/>
</dbReference>
<feature type="transmembrane region" description="Helical" evidence="13">
    <location>
        <begin position="289"/>
        <end position="308"/>
    </location>
</feature>
<evidence type="ECO:0000256" key="3">
    <source>
        <dbReference type="ARBA" id="ARBA00010199"/>
    </source>
</evidence>
<feature type="transmembrane region" description="Helical" evidence="13">
    <location>
        <begin position="320"/>
        <end position="341"/>
    </location>
</feature>
<evidence type="ECO:0000256" key="6">
    <source>
        <dbReference type="ARBA" id="ARBA00022449"/>
    </source>
</evidence>
<dbReference type="RefSeq" id="WP_101551439.1">
    <property type="nucleotide sequence ID" value="NZ_DBFNFR010000136.1"/>
</dbReference>
<keyword evidence="10" id="KW-0406">Ion transport</keyword>
<dbReference type="AlphaFoldDB" id="A0A498CZP9"/>
<feature type="transmembrane region" description="Helical" evidence="13">
    <location>
        <begin position="58"/>
        <end position="79"/>
    </location>
</feature>
<evidence type="ECO:0000256" key="2">
    <source>
        <dbReference type="ARBA" id="ARBA00004651"/>
    </source>
</evidence>
<dbReference type="CDD" id="cd13144">
    <property type="entry name" value="MATE_like_4"/>
    <property type="match status" value="1"/>
</dbReference>
<feature type="transmembrane region" description="Helical" evidence="13">
    <location>
        <begin position="99"/>
        <end position="117"/>
    </location>
</feature>
<feature type="transmembrane region" description="Helical" evidence="13">
    <location>
        <begin position="418"/>
        <end position="439"/>
    </location>
</feature>
<keyword evidence="6" id="KW-0050">Antiport</keyword>
<name>A0A498CZP9_9FIRM</name>
<reference evidence="14 15" key="1">
    <citation type="submission" date="2018-10" db="EMBL/GenBank/DDBJ databases">
        <title>Anaerotruncus faecis sp. nov., isolated from human feces.</title>
        <authorList>
            <person name="Wang Y.-J."/>
        </authorList>
    </citation>
    <scope>NUCLEOTIDE SEQUENCE [LARGE SCALE GENOMIC DNA]</scope>
    <source>
        <strain evidence="14 15">22A2-44</strain>
    </source>
</reference>
<dbReference type="NCBIfam" id="TIGR00797">
    <property type="entry name" value="matE"/>
    <property type="match status" value="1"/>
</dbReference>
<evidence type="ECO:0000256" key="5">
    <source>
        <dbReference type="ARBA" id="ARBA00022448"/>
    </source>
</evidence>
<dbReference type="GO" id="GO:0006811">
    <property type="term" value="P:monoatomic ion transport"/>
    <property type="evidence" value="ECO:0007669"/>
    <property type="project" value="UniProtKB-KW"/>
</dbReference>
<sequence>MEERKENRMGTMPVGKLLVTMSLPIMISMLIQALYNIVDSIFVAQIGENALTAVSLAFPVQNLIIAVGIGTGIGINSLLSRRLGERRFDDANAAAENGILLSLCNWLVFAIFGGLFSEAFFRAFTENPEIISMGTDYLTVCTVFSFGCFMQFACERILQATGITIYNMITQATGAIINIILDPIMIFGLFGFPRLGVKGAAIATVIGQIVAMLMGLWFNAKKNKEVHMDFRHFRPNGRIIGEIYKVGVPSIVMQSIGTVMTIGMNKILIAFSETAVAVFGVYFKLQSFVFMPIFGLTNGLVPIVAYNYGARKRTRITASIRLALVYALSIMALGLLIFQLFPVPLLRLFKASDALLSIGVPALRIISISFLGAGVGIVLSSVFQAMGNGVLSLTMSVARQLAVLLPVAWLMARFVGLDAVWAAFPVSEYVSVTIALFMYRYVYHNHIATLADEA</sequence>
<keyword evidence="11 13" id="KW-0472">Membrane</keyword>
<evidence type="ECO:0000256" key="1">
    <source>
        <dbReference type="ARBA" id="ARBA00003408"/>
    </source>
</evidence>
<feature type="transmembrane region" description="Helical" evidence="13">
    <location>
        <begin position="390"/>
        <end position="412"/>
    </location>
</feature>
<evidence type="ECO:0000256" key="11">
    <source>
        <dbReference type="ARBA" id="ARBA00023136"/>
    </source>
</evidence>
<gene>
    <name evidence="14" type="ORF">D4A47_05710</name>
</gene>
<feature type="transmembrane region" description="Helical" evidence="13">
    <location>
        <begin position="137"/>
        <end position="154"/>
    </location>
</feature>
<dbReference type="EMBL" id="RCHT01000006">
    <property type="protein sequence ID" value="RLL12467.1"/>
    <property type="molecule type" value="Genomic_DNA"/>
</dbReference>
<comment type="similarity">
    <text evidence="3">Belongs to the multi antimicrobial extrusion (MATE) (TC 2.A.66.1) family.</text>
</comment>
<proteinExistence type="inferred from homology"/>
<evidence type="ECO:0000256" key="10">
    <source>
        <dbReference type="ARBA" id="ARBA00023065"/>
    </source>
</evidence>
<dbReference type="PANTHER" id="PTHR43298">
    <property type="entry name" value="MULTIDRUG RESISTANCE PROTEIN NORM-RELATED"/>
    <property type="match status" value="1"/>
</dbReference>
<evidence type="ECO:0000256" key="8">
    <source>
        <dbReference type="ARBA" id="ARBA00022692"/>
    </source>
</evidence>
<keyword evidence="15" id="KW-1185">Reference proteome</keyword>
<evidence type="ECO:0000313" key="15">
    <source>
        <dbReference type="Proteomes" id="UP000276301"/>
    </source>
</evidence>
<feature type="transmembrane region" description="Helical" evidence="13">
    <location>
        <begin position="14"/>
        <end position="38"/>
    </location>
</feature>
<keyword evidence="5" id="KW-0813">Transport</keyword>
<dbReference type="Pfam" id="PF01554">
    <property type="entry name" value="MatE"/>
    <property type="match status" value="2"/>
</dbReference>
<evidence type="ECO:0000313" key="14">
    <source>
        <dbReference type="EMBL" id="RLL12467.1"/>
    </source>
</evidence>
<feature type="transmembrane region" description="Helical" evidence="13">
    <location>
        <begin position="199"/>
        <end position="218"/>
    </location>
</feature>
<evidence type="ECO:0000256" key="7">
    <source>
        <dbReference type="ARBA" id="ARBA00022475"/>
    </source>
</evidence>
<comment type="caution">
    <text evidence="14">The sequence shown here is derived from an EMBL/GenBank/DDBJ whole genome shotgun (WGS) entry which is preliminary data.</text>
</comment>
<organism evidence="14 15">
    <name type="scientific">Anaerotruncus massiliensis</name>
    <name type="common">ex Liu et al. 2021</name>
    <dbReference type="NCBI Taxonomy" id="2321404"/>
    <lineage>
        <taxon>Bacteria</taxon>
        <taxon>Bacillati</taxon>
        <taxon>Bacillota</taxon>
        <taxon>Clostridia</taxon>
        <taxon>Eubacteriales</taxon>
        <taxon>Oscillospiraceae</taxon>
        <taxon>Anaerotruncus</taxon>
    </lineage>
</organism>
<evidence type="ECO:0000256" key="12">
    <source>
        <dbReference type="ARBA" id="ARBA00031636"/>
    </source>
</evidence>
<dbReference type="InterPro" id="IPR002528">
    <property type="entry name" value="MATE_fam"/>
</dbReference>
<feature type="transmembrane region" description="Helical" evidence="13">
    <location>
        <begin position="361"/>
        <end position="383"/>
    </location>
</feature>
<dbReference type="InterPro" id="IPR048279">
    <property type="entry name" value="MdtK-like"/>
</dbReference>
<comment type="subcellular location">
    <subcellularLocation>
        <location evidence="2">Cell membrane</location>
        <topology evidence="2">Multi-pass membrane protein</topology>
    </subcellularLocation>
</comment>
<dbReference type="PANTHER" id="PTHR43298:SF2">
    <property type="entry name" value="FMN_FAD EXPORTER YEEO-RELATED"/>
    <property type="match status" value="1"/>
</dbReference>
<accession>A0A498CZP9</accession>
<dbReference type="GO" id="GO:0042910">
    <property type="term" value="F:xenobiotic transmembrane transporter activity"/>
    <property type="evidence" value="ECO:0007669"/>
    <property type="project" value="InterPro"/>
</dbReference>